<evidence type="ECO:0000313" key="2">
    <source>
        <dbReference type="EMBL" id="SFF85689.1"/>
    </source>
</evidence>
<dbReference type="AlphaFoldDB" id="A0A1I2M4I2"/>
<organism evidence="2 3">
    <name type="scientific">Halobacillus alkaliphilus</name>
    <dbReference type="NCBI Taxonomy" id="396056"/>
    <lineage>
        <taxon>Bacteria</taxon>
        <taxon>Bacillati</taxon>
        <taxon>Bacillota</taxon>
        <taxon>Bacilli</taxon>
        <taxon>Bacillales</taxon>
        <taxon>Bacillaceae</taxon>
        <taxon>Halobacillus</taxon>
    </lineage>
</organism>
<protein>
    <recommendedName>
        <fullName evidence="4">Lipoprotein</fullName>
    </recommendedName>
</protein>
<dbReference type="OrthoDB" id="2971677at2"/>
<dbReference type="RefSeq" id="WP_089751612.1">
    <property type="nucleotide sequence ID" value="NZ_FOOG01000011.1"/>
</dbReference>
<proteinExistence type="predicted"/>
<feature type="region of interest" description="Disordered" evidence="1">
    <location>
        <begin position="20"/>
        <end position="48"/>
    </location>
</feature>
<name>A0A1I2M4I2_9BACI</name>
<dbReference type="Proteomes" id="UP000198897">
    <property type="component" value="Unassembled WGS sequence"/>
</dbReference>
<evidence type="ECO:0008006" key="4">
    <source>
        <dbReference type="Google" id="ProtNLM"/>
    </source>
</evidence>
<reference evidence="3" key="1">
    <citation type="submission" date="2016-10" db="EMBL/GenBank/DDBJ databases">
        <authorList>
            <person name="Varghese N."/>
            <person name="Submissions S."/>
        </authorList>
    </citation>
    <scope>NUCLEOTIDE SEQUENCE [LARGE SCALE GENOMIC DNA]</scope>
    <source>
        <strain evidence="3">FP5</strain>
    </source>
</reference>
<dbReference type="EMBL" id="FOOG01000011">
    <property type="protein sequence ID" value="SFF85689.1"/>
    <property type="molecule type" value="Genomic_DNA"/>
</dbReference>
<gene>
    <name evidence="2" type="ORF">SAMN05216353_11126</name>
</gene>
<sequence>MKKYLFLVGILLLIGCSNDSDSSNNEGDGAKNEEPNQEKLDNELKDEAREVNFTRVRAGRVEEGTKVLIQGEVTMASPIEVGSELVVATQEDGGHGMYTVQNMDSDSQYEEGDFVKVYGTYNGKSEGTPKITSPLIEVQ</sequence>
<feature type="compositionally biased region" description="Basic and acidic residues" evidence="1">
    <location>
        <begin position="28"/>
        <end position="48"/>
    </location>
</feature>
<keyword evidence="3" id="KW-1185">Reference proteome</keyword>
<evidence type="ECO:0000256" key="1">
    <source>
        <dbReference type="SAM" id="MobiDB-lite"/>
    </source>
</evidence>
<accession>A0A1I2M4I2</accession>
<dbReference type="PROSITE" id="PS51257">
    <property type="entry name" value="PROKAR_LIPOPROTEIN"/>
    <property type="match status" value="1"/>
</dbReference>
<evidence type="ECO:0000313" key="3">
    <source>
        <dbReference type="Proteomes" id="UP000198897"/>
    </source>
</evidence>